<proteinExistence type="predicted"/>
<evidence type="ECO:0000313" key="2">
    <source>
        <dbReference type="Proteomes" id="UP001497482"/>
    </source>
</evidence>
<protein>
    <submittedName>
        <fullName evidence="1">Uncharacterized protein</fullName>
    </submittedName>
</protein>
<evidence type="ECO:0000313" key="1">
    <source>
        <dbReference type="EMBL" id="CAL1593396.1"/>
    </source>
</evidence>
<name>A0AAV2KYS6_KNICA</name>
<organism evidence="1 2">
    <name type="scientific">Knipowitschia caucasica</name>
    <name type="common">Caucasian dwarf goby</name>
    <name type="synonym">Pomatoschistus caucasicus</name>
    <dbReference type="NCBI Taxonomy" id="637954"/>
    <lineage>
        <taxon>Eukaryota</taxon>
        <taxon>Metazoa</taxon>
        <taxon>Chordata</taxon>
        <taxon>Craniata</taxon>
        <taxon>Vertebrata</taxon>
        <taxon>Euteleostomi</taxon>
        <taxon>Actinopterygii</taxon>
        <taxon>Neopterygii</taxon>
        <taxon>Teleostei</taxon>
        <taxon>Neoteleostei</taxon>
        <taxon>Acanthomorphata</taxon>
        <taxon>Gobiaria</taxon>
        <taxon>Gobiiformes</taxon>
        <taxon>Gobioidei</taxon>
        <taxon>Gobiidae</taxon>
        <taxon>Gobiinae</taxon>
        <taxon>Knipowitschia</taxon>
    </lineage>
</organism>
<dbReference type="Proteomes" id="UP001497482">
    <property type="component" value="Chromosome 2"/>
</dbReference>
<sequence>MWLGGGVEVWFWWCWYLVCIGWWCMSEGGGVGVKCMVDLEGEVVVGGGGDLGVGGRGGLGGVRGGGWGWGGWGGVGVRGGGGGSGVGEGGKGVGGWVGFWVWGGGGWGGGGGGLLIFCLGFERELSLCGGVRRGWESMDGGVVIRGYGKDWVMKGWVDVYLDGGVFLGVDKFGWGWVGDDGGGGNLCVMLNCEDSFIWGLERIVGGGECGVLGWGRLGVGWGVDGLLG</sequence>
<dbReference type="EMBL" id="OZ035824">
    <property type="protein sequence ID" value="CAL1593396.1"/>
    <property type="molecule type" value="Genomic_DNA"/>
</dbReference>
<keyword evidence="2" id="KW-1185">Reference proteome</keyword>
<accession>A0AAV2KYS6</accession>
<dbReference type="AlphaFoldDB" id="A0AAV2KYS6"/>
<gene>
    <name evidence="1" type="ORF">KC01_LOCUS22511</name>
</gene>
<reference evidence="1 2" key="1">
    <citation type="submission" date="2024-04" db="EMBL/GenBank/DDBJ databases">
        <authorList>
            <person name="Waldvogel A.-M."/>
            <person name="Schoenle A."/>
        </authorList>
    </citation>
    <scope>NUCLEOTIDE SEQUENCE [LARGE SCALE GENOMIC DNA]</scope>
</reference>